<dbReference type="InterPro" id="IPR002818">
    <property type="entry name" value="DJ-1/PfpI"/>
</dbReference>
<evidence type="ECO:0000313" key="2">
    <source>
        <dbReference type="EMBL" id="AWM78802.1"/>
    </source>
</evidence>
<organism evidence="2 3">
    <name type="scientific">Phenylobacterium parvum</name>
    <dbReference type="NCBI Taxonomy" id="2201350"/>
    <lineage>
        <taxon>Bacteria</taxon>
        <taxon>Pseudomonadati</taxon>
        <taxon>Pseudomonadota</taxon>
        <taxon>Alphaproteobacteria</taxon>
        <taxon>Caulobacterales</taxon>
        <taxon>Caulobacteraceae</taxon>
        <taxon>Phenylobacterium</taxon>
    </lineage>
</organism>
<dbReference type="InterPro" id="IPR052158">
    <property type="entry name" value="INH-QAR"/>
</dbReference>
<dbReference type="GO" id="GO:0006355">
    <property type="term" value="P:regulation of DNA-templated transcription"/>
    <property type="evidence" value="ECO:0007669"/>
    <property type="project" value="TreeGrafter"/>
</dbReference>
<dbReference type="SUPFAM" id="SSF52317">
    <property type="entry name" value="Class I glutamine amidotransferase-like"/>
    <property type="match status" value="1"/>
</dbReference>
<name>A0A2Z3HU74_9CAUL</name>
<feature type="domain" description="DJ-1/PfpI" evidence="1">
    <location>
        <begin position="36"/>
        <end position="200"/>
    </location>
</feature>
<dbReference type="PANTHER" id="PTHR43130:SF2">
    <property type="entry name" value="DJ-1_PFPI DOMAIN-CONTAINING PROTEIN"/>
    <property type="match status" value="1"/>
</dbReference>
<evidence type="ECO:0000313" key="3">
    <source>
        <dbReference type="Proteomes" id="UP000247763"/>
    </source>
</evidence>
<dbReference type="PANTHER" id="PTHR43130">
    <property type="entry name" value="ARAC-FAMILY TRANSCRIPTIONAL REGULATOR"/>
    <property type="match status" value="1"/>
</dbReference>
<accession>A0A2Z3HU74</accession>
<sequence>MTAPAPPTLKTVDAAAADARTQLMSVPGLNMHGDEEVAMLLYPGFTALDLVGPHYFFASMMGAKVHLVTTTGDLSPVSSDLGLAIAPTATLADCPKDLTVLFVPGGSTGTLAVASDPVVRAFVADRASRATCVTSVCTGSLVLGAAGVLRGRRATSHWVVRDMLEHFGAIPTDARVVMDGPVVTGAGVSAGLDFAIAVVERLRGRPYAQALMLQAEYKPEPPFPGGTLASTDPAIAGPMRDMFAGFAARVAELPAP</sequence>
<dbReference type="KEGG" id="phb:HYN04_09280"/>
<gene>
    <name evidence="2" type="ORF">HYN04_09280</name>
</gene>
<dbReference type="RefSeq" id="WP_110451368.1">
    <property type="nucleotide sequence ID" value="NZ_CP029479.1"/>
</dbReference>
<protein>
    <submittedName>
        <fullName evidence="2">DJ-1/PfpI family protein</fullName>
    </submittedName>
</protein>
<dbReference type="AlphaFoldDB" id="A0A2Z3HU74"/>
<dbReference type="Gene3D" id="3.40.50.880">
    <property type="match status" value="1"/>
</dbReference>
<proteinExistence type="predicted"/>
<dbReference type="InterPro" id="IPR029062">
    <property type="entry name" value="Class_I_gatase-like"/>
</dbReference>
<evidence type="ECO:0000259" key="1">
    <source>
        <dbReference type="Pfam" id="PF01965"/>
    </source>
</evidence>
<dbReference type="EMBL" id="CP029479">
    <property type="protein sequence ID" value="AWM78802.1"/>
    <property type="molecule type" value="Genomic_DNA"/>
</dbReference>
<dbReference type="Pfam" id="PF01965">
    <property type="entry name" value="DJ-1_PfpI"/>
    <property type="match status" value="1"/>
</dbReference>
<dbReference type="Proteomes" id="UP000247763">
    <property type="component" value="Chromosome"/>
</dbReference>
<dbReference type="CDD" id="cd03139">
    <property type="entry name" value="GATase1_PfpI_2"/>
    <property type="match status" value="1"/>
</dbReference>
<dbReference type="OrthoDB" id="9793422at2"/>
<reference evidence="3" key="1">
    <citation type="submission" date="2018-05" db="EMBL/GenBank/DDBJ databases">
        <title>Genome sequencing of Phenylobacterium sp. HYN0004.</title>
        <authorList>
            <person name="Yi H."/>
            <person name="Baek C."/>
        </authorList>
    </citation>
    <scope>NUCLEOTIDE SEQUENCE [LARGE SCALE GENOMIC DNA]</scope>
    <source>
        <strain evidence="3">HYN0004</strain>
    </source>
</reference>
<keyword evidence="3" id="KW-1185">Reference proteome</keyword>